<evidence type="ECO:0000259" key="1">
    <source>
        <dbReference type="PROSITE" id="PS50943"/>
    </source>
</evidence>
<sequence length="190" mass="21761">MERRQVVELRRSFGGRVHEARRGAQMSQVQLAKRLGLRSGVAVGDWERGKALPKFETFMRLCEALNQPPAYFIEGYRDRPQKGRVDTLQDAVDSLETKSSQRHLELIHRLEHLPVEIGRSIAPEELRATLERMRCEDLPATVEARLGAAVPQRHGGRDEESSVAREAFRQGWEAAYDALRRWLHERGQAV</sequence>
<organism evidence="2 3">
    <name type="scientific">Candidatus Segetimicrobium genomatis</name>
    <dbReference type="NCBI Taxonomy" id="2569760"/>
    <lineage>
        <taxon>Bacteria</taxon>
        <taxon>Bacillati</taxon>
        <taxon>Candidatus Sysuimicrobiota</taxon>
        <taxon>Candidatus Sysuimicrobiia</taxon>
        <taxon>Candidatus Sysuimicrobiales</taxon>
        <taxon>Candidatus Segetimicrobiaceae</taxon>
        <taxon>Candidatus Segetimicrobium</taxon>
    </lineage>
</organism>
<evidence type="ECO:0000313" key="3">
    <source>
        <dbReference type="Proteomes" id="UP000320393"/>
    </source>
</evidence>
<feature type="domain" description="HTH cro/C1-type" evidence="1">
    <location>
        <begin position="17"/>
        <end position="72"/>
    </location>
</feature>
<protein>
    <submittedName>
        <fullName evidence="2">Helix-turn-helix domain-containing protein</fullName>
    </submittedName>
</protein>
<dbReference type="Gene3D" id="1.10.260.40">
    <property type="entry name" value="lambda repressor-like DNA-binding domains"/>
    <property type="match status" value="1"/>
</dbReference>
<name>A0A537LMK7_9BACT</name>
<dbReference type="Proteomes" id="UP000320393">
    <property type="component" value="Unassembled WGS sequence"/>
</dbReference>
<accession>A0A537LMK7</accession>
<reference evidence="2 3" key="1">
    <citation type="journal article" date="2019" name="Nat. Microbiol.">
        <title>Mediterranean grassland soil C-N compound turnover is dependent on rainfall and depth, and is mediated by genomically divergent microorganisms.</title>
        <authorList>
            <person name="Diamond S."/>
            <person name="Andeer P.F."/>
            <person name="Li Z."/>
            <person name="Crits-Christoph A."/>
            <person name="Burstein D."/>
            <person name="Anantharaman K."/>
            <person name="Lane K.R."/>
            <person name="Thomas B.C."/>
            <person name="Pan C."/>
            <person name="Northen T.R."/>
            <person name="Banfield J.F."/>
        </authorList>
    </citation>
    <scope>NUCLEOTIDE SEQUENCE [LARGE SCALE GENOMIC DNA]</scope>
    <source>
        <strain evidence="2">NP_5</strain>
    </source>
</reference>
<evidence type="ECO:0000313" key="2">
    <source>
        <dbReference type="EMBL" id="TMJ08897.1"/>
    </source>
</evidence>
<dbReference type="GO" id="GO:0003677">
    <property type="term" value="F:DNA binding"/>
    <property type="evidence" value="ECO:0007669"/>
    <property type="project" value="InterPro"/>
</dbReference>
<dbReference type="Pfam" id="PF13560">
    <property type="entry name" value="HTH_31"/>
    <property type="match status" value="1"/>
</dbReference>
<dbReference type="InterPro" id="IPR001387">
    <property type="entry name" value="Cro/C1-type_HTH"/>
</dbReference>
<dbReference type="EMBL" id="VBAM01000372">
    <property type="protein sequence ID" value="TMJ08897.1"/>
    <property type="molecule type" value="Genomic_DNA"/>
</dbReference>
<comment type="caution">
    <text evidence="2">The sequence shown here is derived from an EMBL/GenBank/DDBJ whole genome shotgun (WGS) entry which is preliminary data.</text>
</comment>
<dbReference type="InterPro" id="IPR010982">
    <property type="entry name" value="Lambda_DNA-bd_dom_sf"/>
</dbReference>
<proteinExistence type="predicted"/>
<dbReference type="PROSITE" id="PS50943">
    <property type="entry name" value="HTH_CROC1"/>
    <property type="match status" value="1"/>
</dbReference>
<dbReference type="SUPFAM" id="SSF47413">
    <property type="entry name" value="lambda repressor-like DNA-binding domains"/>
    <property type="match status" value="1"/>
</dbReference>
<gene>
    <name evidence="2" type="ORF">E6H02_09505</name>
</gene>
<dbReference type="SMART" id="SM00530">
    <property type="entry name" value="HTH_XRE"/>
    <property type="match status" value="1"/>
</dbReference>
<dbReference type="CDD" id="cd00093">
    <property type="entry name" value="HTH_XRE"/>
    <property type="match status" value="1"/>
</dbReference>
<dbReference type="AlphaFoldDB" id="A0A537LMK7"/>